<feature type="transmembrane region" description="Helical" evidence="1">
    <location>
        <begin position="205"/>
        <end position="223"/>
    </location>
</feature>
<keyword evidence="1" id="KW-0472">Membrane</keyword>
<keyword evidence="1" id="KW-1133">Transmembrane helix</keyword>
<protein>
    <submittedName>
        <fullName evidence="3">G_PROTEIN_RECEP_F1_2 domain-containing protein</fullName>
    </submittedName>
</protein>
<dbReference type="Proteomes" id="UP000095281">
    <property type="component" value="Unplaced"/>
</dbReference>
<feature type="transmembrane region" description="Helical" evidence="1">
    <location>
        <begin position="235"/>
        <end position="257"/>
    </location>
</feature>
<accession>A0A1I8BUU9</accession>
<reference evidence="3" key="1">
    <citation type="submission" date="2016-11" db="UniProtKB">
        <authorList>
            <consortium name="WormBaseParasite"/>
        </authorList>
    </citation>
    <scope>IDENTIFICATION</scope>
</reference>
<dbReference type="WBParaSite" id="MhA1_Contig635.frz3.gene3">
    <property type="protein sequence ID" value="MhA1_Contig635.frz3.gene3"/>
    <property type="gene ID" value="MhA1_Contig635.frz3.gene3"/>
</dbReference>
<proteinExistence type="predicted"/>
<feature type="transmembrane region" description="Helical" evidence="1">
    <location>
        <begin position="148"/>
        <end position="170"/>
    </location>
</feature>
<keyword evidence="2" id="KW-1185">Reference proteome</keyword>
<feature type="transmembrane region" description="Helical" evidence="1">
    <location>
        <begin position="117"/>
        <end position="136"/>
    </location>
</feature>
<feature type="transmembrane region" description="Helical" evidence="1">
    <location>
        <begin position="28"/>
        <end position="51"/>
    </location>
</feature>
<dbReference type="AlphaFoldDB" id="A0A1I8BUU9"/>
<evidence type="ECO:0000313" key="2">
    <source>
        <dbReference type="Proteomes" id="UP000095281"/>
    </source>
</evidence>
<name>A0A1I8BUU9_MELHA</name>
<feature type="transmembrane region" description="Helical" evidence="1">
    <location>
        <begin position="277"/>
        <end position="298"/>
    </location>
</feature>
<evidence type="ECO:0000313" key="3">
    <source>
        <dbReference type="WBParaSite" id="MhA1_Contig635.frz3.gene3"/>
    </source>
</evidence>
<evidence type="ECO:0000256" key="1">
    <source>
        <dbReference type="SAM" id="Phobius"/>
    </source>
</evidence>
<feature type="transmembrane region" description="Helical" evidence="1">
    <location>
        <begin position="63"/>
        <end position="83"/>
    </location>
</feature>
<sequence length="344" mass="38508">MSDTNGSNPTIIFPFPDPLVYTEYAQNWITLISHLITISTMSTILIAIKFGKGLRIKELSPGLRLFFCSHVIFSVLGIPYQIYRILFWISPKDETVANNFGNKYSPYLLFWLSMPEFVFYGAIPSAVLLLTIERCIALKISFTWVSKVYPGISFVIFMAIVGVNMIGHLLELPLFDDNPELIPICETASCTTTNWRLYFQLTSRIVLSSANVVMSILFLLLLRQTGAAKKLKNRVILFTLFVEFALGVVPTFTAIIFNKYTTLYIGGVPNSGEKGELMILITAIDSALCGILYMALLLKCHSSHTVVSTVGGKNIEMKARNEGLKTSIQRGPLMNNNFINEKQN</sequence>
<keyword evidence="1" id="KW-0812">Transmembrane</keyword>
<organism evidence="2 3">
    <name type="scientific">Meloidogyne hapla</name>
    <name type="common">Root-knot nematode worm</name>
    <dbReference type="NCBI Taxonomy" id="6305"/>
    <lineage>
        <taxon>Eukaryota</taxon>
        <taxon>Metazoa</taxon>
        <taxon>Ecdysozoa</taxon>
        <taxon>Nematoda</taxon>
        <taxon>Chromadorea</taxon>
        <taxon>Rhabditida</taxon>
        <taxon>Tylenchina</taxon>
        <taxon>Tylenchomorpha</taxon>
        <taxon>Tylenchoidea</taxon>
        <taxon>Meloidogynidae</taxon>
        <taxon>Meloidogyninae</taxon>
        <taxon>Meloidogyne</taxon>
    </lineage>
</organism>